<keyword evidence="9 11" id="KW-0460">Magnesium</keyword>
<keyword evidence="7 11" id="KW-0692">RNA repair</keyword>
<feature type="binding site" evidence="11">
    <location>
        <position position="32"/>
    </location>
    <ligand>
        <name>ATP</name>
        <dbReference type="ChEBI" id="CHEBI:30616"/>
    </ligand>
</feature>
<feature type="binding site" evidence="11">
    <location>
        <position position="159"/>
    </location>
    <ligand>
        <name>ATP</name>
        <dbReference type="ChEBI" id="CHEBI:30616"/>
    </ligand>
</feature>
<feature type="domain" description="tRNA nucleotidyltransferase/poly(A) polymerase RNA and SrmB- binding" evidence="13">
    <location>
        <begin position="174"/>
        <end position="232"/>
    </location>
</feature>
<dbReference type="Gene3D" id="3.30.460.10">
    <property type="entry name" value="Beta Polymerase, domain 2"/>
    <property type="match status" value="1"/>
</dbReference>
<dbReference type="InterPro" id="IPR023068">
    <property type="entry name" value="CCA-adding_enz_firmicutes"/>
</dbReference>
<feature type="binding site" evidence="11">
    <location>
        <position position="116"/>
    </location>
    <ligand>
        <name>CTP</name>
        <dbReference type="ChEBI" id="CHEBI:37563"/>
    </ligand>
</feature>
<dbReference type="GO" id="GO:0004810">
    <property type="term" value="F:CCA tRNA nucleotidyltransferase activity"/>
    <property type="evidence" value="ECO:0007669"/>
    <property type="project" value="UniProtKB-UniRule"/>
</dbReference>
<name>A0A074JGX7_STRSL</name>
<comment type="cofactor">
    <cofactor evidence="1 11">
        <name>Mg(2+)</name>
        <dbReference type="ChEBI" id="CHEBI:18420"/>
    </cofactor>
</comment>
<accession>A0A074JGX7</accession>
<dbReference type="Pfam" id="PF13735">
    <property type="entry name" value="tRNA_NucTran2_2"/>
    <property type="match status" value="1"/>
</dbReference>
<comment type="subunit">
    <text evidence="11">Homodimer.</text>
</comment>
<feature type="binding site" evidence="11">
    <location>
        <position position="162"/>
    </location>
    <ligand>
        <name>ATP</name>
        <dbReference type="ChEBI" id="CHEBI:30616"/>
    </ligand>
</feature>
<dbReference type="InterPro" id="IPR032828">
    <property type="entry name" value="PolyA_RNA-bd"/>
</dbReference>
<dbReference type="NCBIfam" id="NF009814">
    <property type="entry name" value="PRK13299.1"/>
    <property type="match status" value="1"/>
</dbReference>
<proteinExistence type="inferred from homology"/>
<reference evidence="15 16" key="1">
    <citation type="submission" date="2014-04" db="EMBL/GenBank/DDBJ databases">
        <title>Variable characteristics of bacteriocin-producing Streptococcus salivarius strains isolated from Malaysian subjects.</title>
        <authorList>
            <person name="Philip K."/>
            <person name="Barbour A."/>
        </authorList>
    </citation>
    <scope>NUCLEOTIDE SEQUENCE [LARGE SCALE GENOMIC DNA]</scope>
    <source>
        <strain evidence="15 16">NU10</strain>
    </source>
</reference>
<dbReference type="RefSeq" id="WP_037601857.1">
    <property type="nucleotide sequence ID" value="NZ_JAIZBY010000008.1"/>
</dbReference>
<feature type="domain" description="CCA-adding enzyme C-terminal" evidence="14">
    <location>
        <begin position="250"/>
        <end position="396"/>
    </location>
</feature>
<dbReference type="Proteomes" id="UP000027855">
    <property type="component" value="Unassembled WGS sequence"/>
</dbReference>
<evidence type="ECO:0000256" key="10">
    <source>
        <dbReference type="ARBA" id="ARBA00022884"/>
    </source>
</evidence>
<keyword evidence="2 11" id="KW-0808">Transferase</keyword>
<evidence type="ECO:0000313" key="15">
    <source>
        <dbReference type="EMBL" id="KEO45279.1"/>
    </source>
</evidence>
<feature type="binding site" evidence="11">
    <location>
        <position position="116"/>
    </location>
    <ligand>
        <name>ATP</name>
        <dbReference type="ChEBI" id="CHEBI:30616"/>
    </ligand>
</feature>
<comment type="function">
    <text evidence="11">Catalyzes the addition and repair of the essential 3'-terminal CCA sequence in tRNAs without using a nucleic acid template. Adds these three nucleotides in the order of C, C, and A to the tRNA nucleotide-73, using CTP and ATP as substrates and producing inorganic pyrophosphate. tRNA 3'-terminal CCA addition is required both for tRNA processing and repair. Also involved in tRNA surveillance by mediating tandem CCA addition to generate a CCACCA at the 3' terminus of unstable tRNAs. While stable tRNAs receive only 3'-terminal CCA, unstable tRNAs are marked with CCACCA and rapidly degraded.</text>
</comment>
<evidence type="ECO:0000256" key="1">
    <source>
        <dbReference type="ARBA" id="ARBA00001946"/>
    </source>
</evidence>
<dbReference type="GO" id="GO:0042245">
    <property type="term" value="P:RNA repair"/>
    <property type="evidence" value="ECO:0007669"/>
    <property type="project" value="UniProtKB-KW"/>
</dbReference>
<dbReference type="Gene3D" id="1.10.246.80">
    <property type="match status" value="1"/>
</dbReference>
<dbReference type="PANTHER" id="PTHR46173:SF1">
    <property type="entry name" value="CCA TRNA NUCLEOTIDYLTRANSFERASE 1, MITOCHONDRIAL"/>
    <property type="match status" value="1"/>
</dbReference>
<dbReference type="CDD" id="cd05398">
    <property type="entry name" value="NT_ClassII-CCAase"/>
    <property type="match status" value="1"/>
</dbReference>
<sequence>MRLSYLPSEFQKALPILEKIKAAGFEAYFVGGSVRDALLNRPIHDVDIASSSYPEETKQIFERTVDIGIEHGTVLVLENGGEYEVTTFRTEDVYVDYRRPSSVSFVRSLEEDLKRRDFTVNAFALNENAEVIDKFDGLADLDNRVLRAVGKAEERFNEDALRIMRGLRFAASLDFDIEEKTFQAMTSHAPLLEKISIERSFIEFDKLLLAPHWKKGIKALLATKAYQYLPDFQETAEEWQSFVADYVEDFRFTSSEQAWAATLLALKHDNPRSFLKKWKTSVNFQKTVQSLIEIFNFRLERAVTKQDVYQYGKVLLEEAETLRQAQGLDVDYERIADLDGQLLIHDKHEIVVNGGTLMKELGFKPGPDLGRALKAIENAIVDGKLANNKEAIMAFVQAMK</sequence>
<evidence type="ECO:0000259" key="14">
    <source>
        <dbReference type="Pfam" id="PF13735"/>
    </source>
</evidence>
<keyword evidence="8 11" id="KW-0067">ATP-binding</keyword>
<evidence type="ECO:0000256" key="4">
    <source>
        <dbReference type="ARBA" id="ARBA00022695"/>
    </source>
</evidence>
<dbReference type="EC" id="2.7.7.72" evidence="11"/>
<evidence type="ECO:0000313" key="16">
    <source>
        <dbReference type="Proteomes" id="UP000027855"/>
    </source>
</evidence>
<keyword evidence="4 11" id="KW-0548">Nucleotidyltransferase</keyword>
<evidence type="ECO:0000256" key="11">
    <source>
        <dbReference type="HAMAP-Rule" id="MF_01263"/>
    </source>
</evidence>
<evidence type="ECO:0000259" key="13">
    <source>
        <dbReference type="Pfam" id="PF12627"/>
    </source>
</evidence>
<feature type="binding site" evidence="11">
    <location>
        <position position="45"/>
    </location>
    <ligand>
        <name>Mg(2+)</name>
        <dbReference type="ChEBI" id="CHEBI:18420"/>
    </ligand>
</feature>
<evidence type="ECO:0000256" key="9">
    <source>
        <dbReference type="ARBA" id="ARBA00022842"/>
    </source>
</evidence>
<feature type="binding site" evidence="11">
    <location>
        <position position="32"/>
    </location>
    <ligand>
        <name>CTP</name>
        <dbReference type="ChEBI" id="CHEBI:37563"/>
    </ligand>
</feature>
<dbReference type="InterPro" id="IPR002646">
    <property type="entry name" value="PolA_pol_head_dom"/>
</dbReference>
<comment type="caution">
    <text evidence="15">The sequence shown here is derived from an EMBL/GenBank/DDBJ whole genome shotgun (WGS) entry which is preliminary data.</text>
</comment>
<comment type="miscellaneous">
    <text evidence="11">A single active site specifically recognizes both ATP and CTP and is responsible for their addition.</text>
</comment>
<evidence type="ECO:0000256" key="2">
    <source>
        <dbReference type="ARBA" id="ARBA00022679"/>
    </source>
</evidence>
<keyword evidence="6 11" id="KW-0547">Nucleotide-binding</keyword>
<dbReference type="AlphaFoldDB" id="A0A074JGX7"/>
<dbReference type="GO" id="GO:0000049">
    <property type="term" value="F:tRNA binding"/>
    <property type="evidence" value="ECO:0007669"/>
    <property type="project" value="UniProtKB-UniRule"/>
</dbReference>
<evidence type="ECO:0000256" key="6">
    <source>
        <dbReference type="ARBA" id="ARBA00022741"/>
    </source>
</evidence>
<evidence type="ECO:0000259" key="12">
    <source>
        <dbReference type="Pfam" id="PF01743"/>
    </source>
</evidence>
<feature type="binding site" evidence="11">
    <location>
        <position position="159"/>
    </location>
    <ligand>
        <name>CTP</name>
        <dbReference type="ChEBI" id="CHEBI:37563"/>
    </ligand>
</feature>
<comment type="catalytic activity">
    <reaction evidence="11">
        <text>a tRNA with a 3' CCA end + 2 CTP + ATP = a tRNA with a 3' CCACCA end + 3 diphosphate</text>
        <dbReference type="Rhea" id="RHEA:76235"/>
        <dbReference type="Rhea" id="RHEA-COMP:10468"/>
        <dbReference type="Rhea" id="RHEA-COMP:18655"/>
        <dbReference type="ChEBI" id="CHEBI:30616"/>
        <dbReference type="ChEBI" id="CHEBI:33019"/>
        <dbReference type="ChEBI" id="CHEBI:37563"/>
        <dbReference type="ChEBI" id="CHEBI:83071"/>
        <dbReference type="ChEBI" id="CHEBI:195187"/>
    </reaction>
</comment>
<dbReference type="HAMAP" id="MF_01263">
    <property type="entry name" value="CCA_bact_type3"/>
    <property type="match status" value="1"/>
</dbReference>
<dbReference type="GO" id="GO:0160016">
    <property type="term" value="F:CCACCA tRNA nucleotidyltransferase activity"/>
    <property type="evidence" value="ECO:0007669"/>
    <property type="project" value="RHEA"/>
</dbReference>
<feature type="binding site" evidence="11">
    <location>
        <position position="168"/>
    </location>
    <ligand>
        <name>CTP</name>
        <dbReference type="ChEBI" id="CHEBI:37563"/>
    </ligand>
</feature>
<feature type="domain" description="Poly A polymerase head" evidence="12">
    <location>
        <begin position="27"/>
        <end position="147"/>
    </location>
</feature>
<dbReference type="InterPro" id="IPR050264">
    <property type="entry name" value="Bact_CCA-adding_enz_type3_sf"/>
</dbReference>
<dbReference type="GO" id="GO:0001680">
    <property type="term" value="P:tRNA 3'-terminal CCA addition"/>
    <property type="evidence" value="ECO:0007669"/>
    <property type="project" value="UniProtKB-UniRule"/>
</dbReference>
<feature type="binding site" evidence="11">
    <location>
        <position position="35"/>
    </location>
    <ligand>
        <name>ATP</name>
        <dbReference type="ChEBI" id="CHEBI:30616"/>
    </ligand>
</feature>
<keyword evidence="3 11" id="KW-0819">tRNA processing</keyword>
<dbReference type="EMBL" id="JJMT01000012">
    <property type="protein sequence ID" value="KEO45279.1"/>
    <property type="molecule type" value="Genomic_DNA"/>
</dbReference>
<dbReference type="SUPFAM" id="SSF81891">
    <property type="entry name" value="Poly A polymerase C-terminal region-like"/>
    <property type="match status" value="1"/>
</dbReference>
<feature type="binding site" evidence="11">
    <location>
        <position position="165"/>
    </location>
    <ligand>
        <name>CTP</name>
        <dbReference type="ChEBI" id="CHEBI:37563"/>
    </ligand>
</feature>
<dbReference type="Pfam" id="PF01743">
    <property type="entry name" value="PolyA_pol"/>
    <property type="match status" value="1"/>
</dbReference>
<keyword evidence="10 11" id="KW-0694">RNA-binding</keyword>
<feature type="binding site" evidence="11">
    <location>
        <position position="165"/>
    </location>
    <ligand>
        <name>ATP</name>
        <dbReference type="ChEBI" id="CHEBI:30616"/>
    </ligand>
</feature>
<feature type="binding site" evidence="11">
    <location>
        <position position="162"/>
    </location>
    <ligand>
        <name>CTP</name>
        <dbReference type="ChEBI" id="CHEBI:37563"/>
    </ligand>
</feature>
<dbReference type="InterPro" id="IPR032810">
    <property type="entry name" value="CCA-adding_enz_C"/>
</dbReference>
<evidence type="ECO:0000256" key="7">
    <source>
        <dbReference type="ARBA" id="ARBA00022800"/>
    </source>
</evidence>
<protein>
    <recommendedName>
        <fullName evidence="11">CCA-adding enzyme</fullName>
        <ecNumber evidence="11">2.7.7.72</ecNumber>
    </recommendedName>
    <alternativeName>
        <fullName evidence="11">CCA tRNA nucleotidyltransferase</fullName>
    </alternativeName>
    <alternativeName>
        <fullName evidence="11">tRNA CCA-pyrophosphorylase</fullName>
    </alternativeName>
    <alternativeName>
        <fullName evidence="11">tRNA adenylyl-/cytidylyl- transferase</fullName>
    </alternativeName>
    <alternativeName>
        <fullName evidence="11">tRNA nucleotidyltransferase</fullName>
    </alternativeName>
    <alternativeName>
        <fullName evidence="11">tRNA-NT</fullName>
    </alternativeName>
</protein>
<dbReference type="GO" id="GO:0005524">
    <property type="term" value="F:ATP binding"/>
    <property type="evidence" value="ECO:0007669"/>
    <property type="project" value="UniProtKB-UniRule"/>
</dbReference>
<feature type="binding site" evidence="11">
    <location>
        <position position="35"/>
    </location>
    <ligand>
        <name>CTP</name>
        <dbReference type="ChEBI" id="CHEBI:37563"/>
    </ligand>
</feature>
<gene>
    <name evidence="11" type="primary">cca</name>
    <name evidence="15" type="ORF">DL07_02105</name>
</gene>
<feature type="binding site" evidence="11">
    <location>
        <position position="47"/>
    </location>
    <ligand>
        <name>Mg(2+)</name>
        <dbReference type="ChEBI" id="CHEBI:18420"/>
    </ligand>
</feature>
<keyword evidence="5 11" id="KW-0479">Metal-binding</keyword>
<dbReference type="InterPro" id="IPR043519">
    <property type="entry name" value="NT_sf"/>
</dbReference>
<dbReference type="GO" id="GO:0000287">
    <property type="term" value="F:magnesium ion binding"/>
    <property type="evidence" value="ECO:0007669"/>
    <property type="project" value="UniProtKB-UniRule"/>
</dbReference>
<dbReference type="Pfam" id="PF12627">
    <property type="entry name" value="PolyA_pol_RNAbd"/>
    <property type="match status" value="1"/>
</dbReference>
<dbReference type="SUPFAM" id="SSF81301">
    <property type="entry name" value="Nucleotidyltransferase"/>
    <property type="match status" value="1"/>
</dbReference>
<dbReference type="PANTHER" id="PTHR46173">
    <property type="entry name" value="CCA TRNA NUCLEOTIDYLTRANSFERASE 1, MITOCHONDRIAL"/>
    <property type="match status" value="1"/>
</dbReference>
<organism evidence="15 16">
    <name type="scientific">Streptococcus salivarius</name>
    <dbReference type="NCBI Taxonomy" id="1304"/>
    <lineage>
        <taxon>Bacteria</taxon>
        <taxon>Bacillati</taxon>
        <taxon>Bacillota</taxon>
        <taxon>Bacilli</taxon>
        <taxon>Lactobacillales</taxon>
        <taxon>Streptococcaceae</taxon>
        <taxon>Streptococcus</taxon>
    </lineage>
</organism>
<evidence type="ECO:0000256" key="8">
    <source>
        <dbReference type="ARBA" id="ARBA00022840"/>
    </source>
</evidence>
<evidence type="ECO:0000256" key="3">
    <source>
        <dbReference type="ARBA" id="ARBA00022694"/>
    </source>
</evidence>
<evidence type="ECO:0000256" key="5">
    <source>
        <dbReference type="ARBA" id="ARBA00022723"/>
    </source>
</evidence>
<feature type="binding site" evidence="11">
    <location>
        <position position="168"/>
    </location>
    <ligand>
        <name>ATP</name>
        <dbReference type="ChEBI" id="CHEBI:30616"/>
    </ligand>
</feature>
<dbReference type="Gene3D" id="1.10.110.30">
    <property type="match status" value="1"/>
</dbReference>
<dbReference type="Gene3D" id="1.20.58.560">
    <property type="match status" value="1"/>
</dbReference>
<comment type="catalytic activity">
    <reaction evidence="11">
        <text>a tRNA precursor + 2 CTP + ATP = a tRNA with a 3' CCA end + 3 diphosphate</text>
        <dbReference type="Rhea" id="RHEA:14433"/>
        <dbReference type="Rhea" id="RHEA-COMP:10465"/>
        <dbReference type="Rhea" id="RHEA-COMP:10468"/>
        <dbReference type="ChEBI" id="CHEBI:30616"/>
        <dbReference type="ChEBI" id="CHEBI:33019"/>
        <dbReference type="ChEBI" id="CHEBI:37563"/>
        <dbReference type="ChEBI" id="CHEBI:74896"/>
        <dbReference type="ChEBI" id="CHEBI:83071"/>
        <dbReference type="EC" id="2.7.7.72"/>
    </reaction>
</comment>
<comment type="similarity">
    <text evidence="11">Belongs to the tRNA nucleotidyltransferase/poly(A) polymerase family. Bacterial CCA-adding enzyme type 3 subfamily.</text>
</comment>